<evidence type="ECO:0000256" key="2">
    <source>
        <dbReference type="ARBA" id="ARBA00009001"/>
    </source>
</evidence>
<protein>
    <submittedName>
        <fullName evidence="9">Transcriptional Coactivator p15-domain-containing protein</fullName>
    </submittedName>
</protein>
<reference evidence="9" key="1">
    <citation type="submission" date="2020-11" db="EMBL/GenBank/DDBJ databases">
        <authorList>
            <consortium name="DOE Joint Genome Institute"/>
            <person name="Ahrendt S."/>
            <person name="Riley R."/>
            <person name="Andreopoulos W."/>
            <person name="Labutti K."/>
            <person name="Pangilinan J."/>
            <person name="Ruiz-Duenas F.J."/>
            <person name="Barrasa J.M."/>
            <person name="Sanchez-Garcia M."/>
            <person name="Camarero S."/>
            <person name="Miyauchi S."/>
            <person name="Serrano A."/>
            <person name="Linde D."/>
            <person name="Babiker R."/>
            <person name="Drula E."/>
            <person name="Ayuso-Fernandez I."/>
            <person name="Pacheco R."/>
            <person name="Padilla G."/>
            <person name="Ferreira P."/>
            <person name="Barriuso J."/>
            <person name="Kellner H."/>
            <person name="Castanera R."/>
            <person name="Alfaro M."/>
            <person name="Ramirez L."/>
            <person name="Pisabarro A.G."/>
            <person name="Kuo A."/>
            <person name="Tritt A."/>
            <person name="Lipzen A."/>
            <person name="He G."/>
            <person name="Yan M."/>
            <person name="Ng V."/>
            <person name="Cullen D."/>
            <person name="Martin F."/>
            <person name="Rosso M.-N."/>
            <person name="Henrissat B."/>
            <person name="Hibbett D."/>
            <person name="Martinez A.T."/>
            <person name="Grigoriev I.V."/>
        </authorList>
    </citation>
    <scope>NUCLEOTIDE SEQUENCE</scope>
    <source>
        <strain evidence="9">CBS 247.69</strain>
    </source>
</reference>
<dbReference type="AlphaFoldDB" id="A0A9P5Y1S2"/>
<feature type="compositionally biased region" description="Acidic residues" evidence="7">
    <location>
        <begin position="9"/>
        <end position="29"/>
    </location>
</feature>
<dbReference type="InterPro" id="IPR045125">
    <property type="entry name" value="Sub1/Tcp4-like"/>
</dbReference>
<comment type="caution">
    <text evidence="9">The sequence shown here is derived from an EMBL/GenBank/DDBJ whole genome shotgun (WGS) entry which is preliminary data.</text>
</comment>
<evidence type="ECO:0000256" key="4">
    <source>
        <dbReference type="ARBA" id="ARBA00023125"/>
    </source>
</evidence>
<dbReference type="GO" id="GO:0060261">
    <property type="term" value="P:positive regulation of transcription initiation by RNA polymerase II"/>
    <property type="evidence" value="ECO:0007669"/>
    <property type="project" value="InterPro"/>
</dbReference>
<dbReference type="PANTHER" id="PTHR13215">
    <property type="entry name" value="RNA POLYMERASE II TRANSCRIPTIONAL COACTIVATOR"/>
    <property type="match status" value="1"/>
</dbReference>
<gene>
    <name evidence="9" type="ORF">BDZ94DRAFT_1323843</name>
</gene>
<dbReference type="GO" id="GO:0003677">
    <property type="term" value="F:DNA binding"/>
    <property type="evidence" value="ECO:0007669"/>
    <property type="project" value="UniProtKB-KW"/>
</dbReference>
<dbReference type="OrthoDB" id="2505440at2759"/>
<evidence type="ECO:0000313" key="9">
    <source>
        <dbReference type="EMBL" id="KAF9460709.1"/>
    </source>
</evidence>
<keyword evidence="5" id="KW-0804">Transcription</keyword>
<dbReference type="SUPFAM" id="SSF54447">
    <property type="entry name" value="ssDNA-binding transcriptional regulator domain"/>
    <property type="match status" value="1"/>
</dbReference>
<feature type="compositionally biased region" description="Polar residues" evidence="7">
    <location>
        <begin position="64"/>
        <end position="78"/>
    </location>
</feature>
<comment type="subcellular location">
    <subcellularLocation>
        <location evidence="1">Nucleus</location>
    </subcellularLocation>
</comment>
<evidence type="ECO:0000256" key="6">
    <source>
        <dbReference type="ARBA" id="ARBA00023242"/>
    </source>
</evidence>
<proteinExistence type="inferred from homology"/>
<dbReference type="GO" id="GO:0005634">
    <property type="term" value="C:nucleus"/>
    <property type="evidence" value="ECO:0007669"/>
    <property type="project" value="UniProtKB-SubCell"/>
</dbReference>
<feature type="region of interest" description="Disordered" evidence="7">
    <location>
        <begin position="1"/>
        <end position="88"/>
    </location>
</feature>
<evidence type="ECO:0000256" key="1">
    <source>
        <dbReference type="ARBA" id="ARBA00004123"/>
    </source>
</evidence>
<evidence type="ECO:0000256" key="3">
    <source>
        <dbReference type="ARBA" id="ARBA00023015"/>
    </source>
</evidence>
<feature type="compositionally biased region" description="Basic residues" evidence="7">
    <location>
        <begin position="41"/>
        <end position="50"/>
    </location>
</feature>
<feature type="domain" description="Transcriptional coactivator p15 (PC4) C-terminal" evidence="8">
    <location>
        <begin position="95"/>
        <end position="145"/>
    </location>
</feature>
<organism evidence="9 10">
    <name type="scientific">Collybia nuda</name>
    <dbReference type="NCBI Taxonomy" id="64659"/>
    <lineage>
        <taxon>Eukaryota</taxon>
        <taxon>Fungi</taxon>
        <taxon>Dikarya</taxon>
        <taxon>Basidiomycota</taxon>
        <taxon>Agaricomycotina</taxon>
        <taxon>Agaricomycetes</taxon>
        <taxon>Agaricomycetidae</taxon>
        <taxon>Agaricales</taxon>
        <taxon>Tricholomatineae</taxon>
        <taxon>Clitocybaceae</taxon>
        <taxon>Collybia</taxon>
    </lineage>
</organism>
<evidence type="ECO:0000259" key="8">
    <source>
        <dbReference type="Pfam" id="PF02229"/>
    </source>
</evidence>
<evidence type="ECO:0000256" key="5">
    <source>
        <dbReference type="ARBA" id="ARBA00023163"/>
    </source>
</evidence>
<keyword evidence="3" id="KW-0805">Transcription regulation</keyword>
<dbReference type="Proteomes" id="UP000807353">
    <property type="component" value="Unassembled WGS sequence"/>
</dbReference>
<dbReference type="EMBL" id="MU150294">
    <property type="protein sequence ID" value="KAF9460709.1"/>
    <property type="molecule type" value="Genomic_DNA"/>
</dbReference>
<dbReference type="InterPro" id="IPR009044">
    <property type="entry name" value="ssDNA-bd_transcriptional_reg"/>
</dbReference>
<sequence>MPKRKAYIGEEDDSRDDEPDNENSDYADSDNEKPLVASRSSRTRKKSKPIKAKEEANVDEPSGTIGTKNNNNSKNASQLGPGVAVKSTPDGEKYIELGKKKRVTVRIFKGTPLIDIREFYTDASGIDKPGKKGLSLGLDQWETLKTGSKTIDELLVTLQNK</sequence>
<comment type="similarity">
    <text evidence="2">Belongs to the transcriptional coactivator PC4 family.</text>
</comment>
<keyword evidence="10" id="KW-1185">Reference proteome</keyword>
<dbReference type="Gene3D" id="2.30.31.10">
    <property type="entry name" value="Transcriptional Coactivator Pc4, Chain A"/>
    <property type="match status" value="1"/>
</dbReference>
<evidence type="ECO:0000256" key="7">
    <source>
        <dbReference type="SAM" id="MobiDB-lite"/>
    </source>
</evidence>
<name>A0A9P5Y1S2_9AGAR</name>
<dbReference type="InterPro" id="IPR003173">
    <property type="entry name" value="PC4_C"/>
</dbReference>
<evidence type="ECO:0000313" key="10">
    <source>
        <dbReference type="Proteomes" id="UP000807353"/>
    </source>
</evidence>
<dbReference type="GO" id="GO:0003713">
    <property type="term" value="F:transcription coactivator activity"/>
    <property type="evidence" value="ECO:0007669"/>
    <property type="project" value="InterPro"/>
</dbReference>
<keyword evidence="4" id="KW-0238">DNA-binding</keyword>
<accession>A0A9P5Y1S2</accession>
<dbReference type="Pfam" id="PF02229">
    <property type="entry name" value="PC4"/>
    <property type="match status" value="1"/>
</dbReference>
<keyword evidence="6" id="KW-0539">Nucleus</keyword>